<organism evidence="1">
    <name type="scientific">Erwinia amylovora ATCC BAA-2158</name>
    <dbReference type="NCBI Taxonomy" id="889211"/>
    <lineage>
        <taxon>Bacteria</taxon>
        <taxon>Pseudomonadati</taxon>
        <taxon>Pseudomonadota</taxon>
        <taxon>Gammaproteobacteria</taxon>
        <taxon>Enterobacterales</taxon>
        <taxon>Erwiniaceae</taxon>
        <taxon>Erwinia</taxon>
    </lineage>
</organism>
<name>E5B2D3_ERWAM</name>
<dbReference type="Pfam" id="PF02090">
    <property type="entry name" value="SPAM"/>
    <property type="match status" value="1"/>
</dbReference>
<accession>E5B2D3</accession>
<protein>
    <submittedName>
        <fullName evidence="1">Uncharacterized protein spaM</fullName>
    </submittedName>
</protein>
<dbReference type="InterPro" id="IPR002954">
    <property type="entry name" value="Salm_SPAgM"/>
</dbReference>
<gene>
    <name evidence="1" type="primary">spaM</name>
    <name evidence="1" type="ORF">EAIL5_0815</name>
</gene>
<dbReference type="EMBL" id="FR719187">
    <property type="protein sequence ID" value="CBX79635.1"/>
    <property type="molecule type" value="Genomic_DNA"/>
</dbReference>
<reference evidence="1" key="1">
    <citation type="journal article" date="2011" name="J. Bacteriol.">
        <title>Genome Sequence of an Erwinia amylovora Strain with Pathogenicity Restricted to Rubus Plants.</title>
        <authorList>
            <person name="Powney R."/>
            <person name="Smits T.H."/>
            <person name="Sawbridge T."/>
            <person name="Frey B."/>
            <person name="Blom J."/>
            <person name="Frey J.E."/>
            <person name="Plummer K.M."/>
            <person name="Beer S.V."/>
            <person name="Luck J."/>
            <person name="Duffy B."/>
            <person name="Rodoni B."/>
        </authorList>
    </citation>
    <scope>NUCLEOTIDE SEQUENCE</scope>
    <source>
        <strain evidence="1">ATCC BAA-2158</strain>
    </source>
</reference>
<proteinExistence type="predicted"/>
<sequence length="153" mass="18292">MDAWRKGNEFVRMLERSQDILQGNIARTESQLTQIRARIIEFQHENALINQQIKLLTPSGVLKRDDIYKGIRKQGALLTHLQMVIQKITQLEHEQFSHEQELEGFRFAKNMLDKRHCKLTFYLQQLRRERSRRKDINAENEIQEIVGYGKRNF</sequence>
<evidence type="ECO:0000313" key="1">
    <source>
        <dbReference type="EMBL" id="CBX79635.1"/>
    </source>
</evidence>
<dbReference type="AlphaFoldDB" id="E5B2D3"/>